<accession>A0ABD1ZEU6</accession>
<proteinExistence type="predicted"/>
<gene>
    <name evidence="1" type="ORF">R1flu_018015</name>
</gene>
<sequence>MKNFCRPGWEVTKKKKSMAERSTRIETARLFLRRQGTEDFANSKVENVIKEATEMADVVSVIRVGSGILQNMIQMYPYRTMNRELMELCQALLQLDLKVDEFERSDLDFETRAAILGRIRVLACETYSEVEREWAAKHALTGSDEFLDLYFDSYDNPQRWKANTAMVCRVLKDLTSFSQSVGGANVEGVSGVLVAGLYGLTTLGMVIGKDCDRELRKGRSVNFPITYAPNPVCPGTNHTGLVYRVESWTVDAEGNCGRLRKRKLSARVECRQDEKDDVPQISKIYHITRETRPRKAGRYPKERYAFVTTSSGILQAQVRSVLPKDPPVGCWGEPLVGAGTLLERGHTDYDIDDDYVSQDYVVDIMLAKTAIEGLGGEKCIRQLRVEGEKQFRETYYVCFVEAHRKREILAIYRHNLKHGMSLTTSRKCRQEVASDGLFHFLGVANHPLLRDLILCSFVAMGLTSEL</sequence>
<comment type="caution">
    <text evidence="1">The sequence shown here is derived from an EMBL/GenBank/DDBJ whole genome shotgun (WGS) entry which is preliminary data.</text>
</comment>
<dbReference type="AlphaFoldDB" id="A0ABD1ZEU6"/>
<organism evidence="1 2">
    <name type="scientific">Riccia fluitans</name>
    <dbReference type="NCBI Taxonomy" id="41844"/>
    <lineage>
        <taxon>Eukaryota</taxon>
        <taxon>Viridiplantae</taxon>
        <taxon>Streptophyta</taxon>
        <taxon>Embryophyta</taxon>
        <taxon>Marchantiophyta</taxon>
        <taxon>Marchantiopsida</taxon>
        <taxon>Marchantiidae</taxon>
        <taxon>Marchantiales</taxon>
        <taxon>Ricciaceae</taxon>
        <taxon>Riccia</taxon>
    </lineage>
</organism>
<protein>
    <submittedName>
        <fullName evidence="1">Uncharacterized protein</fullName>
    </submittedName>
</protein>
<evidence type="ECO:0000313" key="2">
    <source>
        <dbReference type="Proteomes" id="UP001605036"/>
    </source>
</evidence>
<name>A0ABD1ZEU6_9MARC</name>
<evidence type="ECO:0000313" key="1">
    <source>
        <dbReference type="EMBL" id="KAL2649887.1"/>
    </source>
</evidence>
<dbReference type="Proteomes" id="UP001605036">
    <property type="component" value="Unassembled WGS sequence"/>
</dbReference>
<reference evidence="1 2" key="1">
    <citation type="submission" date="2024-09" db="EMBL/GenBank/DDBJ databases">
        <title>Chromosome-scale assembly of Riccia fluitans.</title>
        <authorList>
            <person name="Paukszto L."/>
            <person name="Sawicki J."/>
            <person name="Karawczyk K."/>
            <person name="Piernik-Szablinska J."/>
            <person name="Szczecinska M."/>
            <person name="Mazdziarz M."/>
        </authorList>
    </citation>
    <scope>NUCLEOTIDE SEQUENCE [LARGE SCALE GENOMIC DNA]</scope>
    <source>
        <strain evidence="1">Rf_01</strain>
        <tissue evidence="1">Aerial parts of the thallus</tissue>
    </source>
</reference>
<dbReference type="EMBL" id="JBHFFA010000001">
    <property type="protein sequence ID" value="KAL2649887.1"/>
    <property type="molecule type" value="Genomic_DNA"/>
</dbReference>
<keyword evidence="2" id="KW-1185">Reference proteome</keyword>